<reference evidence="1" key="1">
    <citation type="submission" date="2014-11" db="EMBL/GenBank/DDBJ databases">
        <authorList>
            <person name="Amaro Gonzalez C."/>
        </authorList>
    </citation>
    <scope>NUCLEOTIDE SEQUENCE</scope>
</reference>
<protein>
    <submittedName>
        <fullName evidence="1">Uncharacterized protein</fullName>
    </submittedName>
</protein>
<reference evidence="1" key="2">
    <citation type="journal article" date="2015" name="Fish Shellfish Immunol.">
        <title>Early steps in the European eel (Anguilla anguilla)-Vibrio vulnificus interaction in the gills: Role of the RtxA13 toxin.</title>
        <authorList>
            <person name="Callol A."/>
            <person name="Pajuelo D."/>
            <person name="Ebbesson L."/>
            <person name="Teles M."/>
            <person name="MacKenzie S."/>
            <person name="Amaro C."/>
        </authorList>
    </citation>
    <scope>NUCLEOTIDE SEQUENCE</scope>
</reference>
<dbReference type="EMBL" id="GBXM01057098">
    <property type="protein sequence ID" value="JAH51479.1"/>
    <property type="molecule type" value="Transcribed_RNA"/>
</dbReference>
<proteinExistence type="predicted"/>
<dbReference type="AlphaFoldDB" id="A0A0E9TCR5"/>
<accession>A0A0E9TCR5</accession>
<name>A0A0E9TCR5_ANGAN</name>
<sequence>MGYGTTWRPPSQCFLSHFRLQVSPPTDMSLEKRHFTCSSTGAGHTPFH</sequence>
<evidence type="ECO:0000313" key="1">
    <source>
        <dbReference type="EMBL" id="JAH51479.1"/>
    </source>
</evidence>
<organism evidence="1">
    <name type="scientific">Anguilla anguilla</name>
    <name type="common">European freshwater eel</name>
    <name type="synonym">Muraena anguilla</name>
    <dbReference type="NCBI Taxonomy" id="7936"/>
    <lineage>
        <taxon>Eukaryota</taxon>
        <taxon>Metazoa</taxon>
        <taxon>Chordata</taxon>
        <taxon>Craniata</taxon>
        <taxon>Vertebrata</taxon>
        <taxon>Euteleostomi</taxon>
        <taxon>Actinopterygii</taxon>
        <taxon>Neopterygii</taxon>
        <taxon>Teleostei</taxon>
        <taxon>Anguilliformes</taxon>
        <taxon>Anguillidae</taxon>
        <taxon>Anguilla</taxon>
    </lineage>
</organism>